<accession>A0A6S7IEA7</accession>
<proteinExistence type="predicted"/>
<gene>
    <name evidence="1" type="ORF">PACLA_8A081886</name>
</gene>
<dbReference type="Proteomes" id="UP001152795">
    <property type="component" value="Unassembled WGS sequence"/>
</dbReference>
<feature type="non-terminal residue" evidence="1">
    <location>
        <position position="176"/>
    </location>
</feature>
<reference evidence="1" key="1">
    <citation type="submission" date="2020-04" db="EMBL/GenBank/DDBJ databases">
        <authorList>
            <person name="Alioto T."/>
            <person name="Alioto T."/>
            <person name="Gomez Garrido J."/>
        </authorList>
    </citation>
    <scope>NUCLEOTIDE SEQUENCE</scope>
    <source>
        <strain evidence="1">A484AB</strain>
    </source>
</reference>
<dbReference type="AlphaFoldDB" id="A0A6S7IEA7"/>
<comment type="caution">
    <text evidence="1">The sequence shown here is derived from an EMBL/GenBank/DDBJ whole genome shotgun (WGS) entry which is preliminary data.</text>
</comment>
<evidence type="ECO:0000313" key="1">
    <source>
        <dbReference type="EMBL" id="CAB4017244.1"/>
    </source>
</evidence>
<protein>
    <submittedName>
        <fullName evidence="1">Uncharacterized protein</fullName>
    </submittedName>
</protein>
<keyword evidence="2" id="KW-1185">Reference proteome</keyword>
<sequence length="176" mass="20576">MNHLGGEIDDVDECSRLAVQDESSFDMMPSSTKSNLEGFKAFKQREDERKTMYLEQHLGEFCISCGINEKAVNSYLDEGKKHADVVYVVSTNDCKICNSTTGVSCDLHQHRQYHERTNEDQDWFDDEDEEFQFTESNQWFEDAFVAGLKEWEEMQCGYLKVRQRQLDEALERLKDT</sequence>
<evidence type="ECO:0000313" key="2">
    <source>
        <dbReference type="Proteomes" id="UP001152795"/>
    </source>
</evidence>
<name>A0A6S7IEA7_PARCT</name>
<organism evidence="1 2">
    <name type="scientific">Paramuricea clavata</name>
    <name type="common">Red gorgonian</name>
    <name type="synonym">Violescent sea-whip</name>
    <dbReference type="NCBI Taxonomy" id="317549"/>
    <lineage>
        <taxon>Eukaryota</taxon>
        <taxon>Metazoa</taxon>
        <taxon>Cnidaria</taxon>
        <taxon>Anthozoa</taxon>
        <taxon>Octocorallia</taxon>
        <taxon>Malacalcyonacea</taxon>
        <taxon>Plexauridae</taxon>
        <taxon>Paramuricea</taxon>
    </lineage>
</organism>
<dbReference type="EMBL" id="CACRXK020009463">
    <property type="protein sequence ID" value="CAB4017244.1"/>
    <property type="molecule type" value="Genomic_DNA"/>
</dbReference>